<evidence type="ECO:0000256" key="1">
    <source>
        <dbReference type="SAM" id="MobiDB-lite"/>
    </source>
</evidence>
<comment type="caution">
    <text evidence="2">The sequence shown here is derived from an EMBL/GenBank/DDBJ whole genome shotgun (WGS) entry which is preliminary data.</text>
</comment>
<organism evidence="2 3">
    <name type="scientific">Euroglyphus maynei</name>
    <name type="common">Mayne's house dust mite</name>
    <dbReference type="NCBI Taxonomy" id="6958"/>
    <lineage>
        <taxon>Eukaryota</taxon>
        <taxon>Metazoa</taxon>
        <taxon>Ecdysozoa</taxon>
        <taxon>Arthropoda</taxon>
        <taxon>Chelicerata</taxon>
        <taxon>Arachnida</taxon>
        <taxon>Acari</taxon>
        <taxon>Acariformes</taxon>
        <taxon>Sarcoptiformes</taxon>
        <taxon>Astigmata</taxon>
        <taxon>Psoroptidia</taxon>
        <taxon>Analgoidea</taxon>
        <taxon>Pyroglyphidae</taxon>
        <taxon>Pyroglyphinae</taxon>
        <taxon>Euroglyphus</taxon>
    </lineage>
</organism>
<dbReference type="EMBL" id="MUJZ01009345">
    <property type="protein sequence ID" value="OTF82254.1"/>
    <property type="molecule type" value="Genomic_DNA"/>
</dbReference>
<accession>A0A1Y3BQE5</accession>
<dbReference type="AlphaFoldDB" id="A0A1Y3BQE5"/>
<protein>
    <submittedName>
        <fullName evidence="2">Uncharacterized protein</fullName>
    </submittedName>
</protein>
<keyword evidence="3" id="KW-1185">Reference proteome</keyword>
<sequence>MAYGSEMVGKVEQPPSSQPTPNLSSFQSSFQSLSSPLRSMNHENKSILHRFGSENNNGILLGVKNFDF</sequence>
<evidence type="ECO:0000313" key="3">
    <source>
        <dbReference type="Proteomes" id="UP000194236"/>
    </source>
</evidence>
<dbReference type="Proteomes" id="UP000194236">
    <property type="component" value="Unassembled WGS sequence"/>
</dbReference>
<evidence type="ECO:0000313" key="2">
    <source>
        <dbReference type="EMBL" id="OTF82254.1"/>
    </source>
</evidence>
<proteinExistence type="predicted"/>
<gene>
    <name evidence="2" type="ORF">BLA29_015036</name>
</gene>
<feature type="compositionally biased region" description="Low complexity" evidence="1">
    <location>
        <begin position="23"/>
        <end position="35"/>
    </location>
</feature>
<name>A0A1Y3BQE5_EURMA</name>
<reference evidence="2 3" key="1">
    <citation type="submission" date="2017-03" db="EMBL/GenBank/DDBJ databases">
        <title>Genome Survey of Euroglyphus maynei.</title>
        <authorList>
            <person name="Arlian L.G."/>
            <person name="Morgan M.S."/>
            <person name="Rider S.D."/>
        </authorList>
    </citation>
    <scope>NUCLEOTIDE SEQUENCE [LARGE SCALE GENOMIC DNA]</scope>
    <source>
        <strain evidence="2">Arlian Lab</strain>
        <tissue evidence="2">Whole body</tissue>
    </source>
</reference>
<feature type="region of interest" description="Disordered" evidence="1">
    <location>
        <begin position="1"/>
        <end position="38"/>
    </location>
</feature>